<name>A0A2W5T805_9BACT</name>
<dbReference type="InterPro" id="IPR000629">
    <property type="entry name" value="RNA-helicase_DEAD-box_CS"/>
</dbReference>
<evidence type="ECO:0000256" key="6">
    <source>
        <dbReference type="PROSITE-ProRule" id="PRU00552"/>
    </source>
</evidence>
<keyword evidence="3 11" id="KW-0347">Helicase</keyword>
<dbReference type="PANTHER" id="PTHR47959">
    <property type="entry name" value="ATP-DEPENDENT RNA HELICASE RHLE-RELATED"/>
    <property type="match status" value="1"/>
</dbReference>
<feature type="domain" description="Helicase C-terminal" evidence="9">
    <location>
        <begin position="249"/>
        <end position="396"/>
    </location>
</feature>
<keyword evidence="2" id="KW-0378">Hydrolase</keyword>
<evidence type="ECO:0000256" key="1">
    <source>
        <dbReference type="ARBA" id="ARBA00022741"/>
    </source>
</evidence>
<evidence type="ECO:0000256" key="7">
    <source>
        <dbReference type="SAM" id="MobiDB-lite"/>
    </source>
</evidence>
<dbReference type="GO" id="GO:0016787">
    <property type="term" value="F:hydrolase activity"/>
    <property type="evidence" value="ECO:0007669"/>
    <property type="project" value="UniProtKB-KW"/>
</dbReference>
<dbReference type="Proteomes" id="UP000249061">
    <property type="component" value="Unassembled WGS sequence"/>
</dbReference>
<evidence type="ECO:0000256" key="2">
    <source>
        <dbReference type="ARBA" id="ARBA00022801"/>
    </source>
</evidence>
<organism evidence="11 12">
    <name type="scientific">Archangium gephyra</name>
    <dbReference type="NCBI Taxonomy" id="48"/>
    <lineage>
        <taxon>Bacteria</taxon>
        <taxon>Pseudomonadati</taxon>
        <taxon>Myxococcota</taxon>
        <taxon>Myxococcia</taxon>
        <taxon>Myxococcales</taxon>
        <taxon>Cystobacterineae</taxon>
        <taxon>Archangiaceae</taxon>
        <taxon>Archangium</taxon>
    </lineage>
</organism>
<feature type="region of interest" description="Disordered" evidence="7">
    <location>
        <begin position="656"/>
        <end position="693"/>
    </location>
</feature>
<feature type="compositionally biased region" description="Basic and acidic residues" evidence="7">
    <location>
        <begin position="656"/>
        <end position="692"/>
    </location>
</feature>
<dbReference type="EMBL" id="QFQP01000022">
    <property type="protein sequence ID" value="PZR09123.1"/>
    <property type="molecule type" value="Genomic_DNA"/>
</dbReference>
<feature type="compositionally biased region" description="Low complexity" evidence="7">
    <location>
        <begin position="527"/>
        <end position="538"/>
    </location>
</feature>
<dbReference type="CDD" id="cd18787">
    <property type="entry name" value="SF2_C_DEAD"/>
    <property type="match status" value="1"/>
</dbReference>
<dbReference type="CDD" id="cd00268">
    <property type="entry name" value="DEADc"/>
    <property type="match status" value="1"/>
</dbReference>
<keyword evidence="1" id="KW-0547">Nucleotide-binding</keyword>
<dbReference type="Pfam" id="PF00271">
    <property type="entry name" value="Helicase_C"/>
    <property type="match status" value="1"/>
</dbReference>
<dbReference type="InterPro" id="IPR044742">
    <property type="entry name" value="DEAD/DEAH_RhlB"/>
</dbReference>
<dbReference type="GO" id="GO:0003676">
    <property type="term" value="F:nucleic acid binding"/>
    <property type="evidence" value="ECO:0007669"/>
    <property type="project" value="InterPro"/>
</dbReference>
<comment type="similarity">
    <text evidence="5">Belongs to the DEAD box helicase family.</text>
</comment>
<dbReference type="PROSITE" id="PS51195">
    <property type="entry name" value="Q_MOTIF"/>
    <property type="match status" value="1"/>
</dbReference>
<dbReference type="PANTHER" id="PTHR47959:SF1">
    <property type="entry name" value="ATP-DEPENDENT RNA HELICASE DBPA"/>
    <property type="match status" value="1"/>
</dbReference>
<feature type="compositionally biased region" description="Basic and acidic residues" evidence="7">
    <location>
        <begin position="466"/>
        <end position="513"/>
    </location>
</feature>
<evidence type="ECO:0000256" key="5">
    <source>
        <dbReference type="ARBA" id="ARBA00038437"/>
    </source>
</evidence>
<evidence type="ECO:0000259" key="9">
    <source>
        <dbReference type="PROSITE" id="PS51194"/>
    </source>
</evidence>
<dbReference type="SMART" id="SM00490">
    <property type="entry name" value="HELICc"/>
    <property type="match status" value="1"/>
</dbReference>
<dbReference type="GO" id="GO:0003724">
    <property type="term" value="F:RNA helicase activity"/>
    <property type="evidence" value="ECO:0007669"/>
    <property type="project" value="InterPro"/>
</dbReference>
<dbReference type="AlphaFoldDB" id="A0A2W5T805"/>
<feature type="domain" description="Helicase ATP-binding" evidence="8">
    <location>
        <begin position="54"/>
        <end position="224"/>
    </location>
</feature>
<dbReference type="GO" id="GO:0005524">
    <property type="term" value="F:ATP binding"/>
    <property type="evidence" value="ECO:0007669"/>
    <property type="project" value="UniProtKB-KW"/>
</dbReference>
<evidence type="ECO:0000313" key="12">
    <source>
        <dbReference type="Proteomes" id="UP000249061"/>
    </source>
</evidence>
<dbReference type="InterPro" id="IPR014001">
    <property type="entry name" value="Helicase_ATP-bd"/>
</dbReference>
<dbReference type="PROSITE" id="PS51192">
    <property type="entry name" value="HELICASE_ATP_BIND_1"/>
    <property type="match status" value="1"/>
</dbReference>
<accession>A0A2W5T805</accession>
<protein>
    <submittedName>
        <fullName evidence="11">DEAD/DEAH box helicase</fullName>
    </submittedName>
</protein>
<dbReference type="InterPro" id="IPR050079">
    <property type="entry name" value="DEAD_box_RNA_helicase"/>
</dbReference>
<dbReference type="InterPro" id="IPR027417">
    <property type="entry name" value="P-loop_NTPase"/>
</dbReference>
<feature type="short sequence motif" description="Q motif" evidence="6">
    <location>
        <begin position="23"/>
        <end position="51"/>
    </location>
</feature>
<proteinExistence type="inferred from homology"/>
<evidence type="ECO:0000259" key="8">
    <source>
        <dbReference type="PROSITE" id="PS51192"/>
    </source>
</evidence>
<evidence type="ECO:0000259" key="10">
    <source>
        <dbReference type="PROSITE" id="PS51195"/>
    </source>
</evidence>
<dbReference type="InterPro" id="IPR011545">
    <property type="entry name" value="DEAD/DEAH_box_helicase_dom"/>
</dbReference>
<reference evidence="11 12" key="1">
    <citation type="submission" date="2017-08" db="EMBL/GenBank/DDBJ databases">
        <title>Infants hospitalized years apart are colonized by the same room-sourced microbial strains.</title>
        <authorList>
            <person name="Brooks B."/>
            <person name="Olm M.R."/>
            <person name="Firek B.A."/>
            <person name="Baker R."/>
            <person name="Thomas B.C."/>
            <person name="Morowitz M.J."/>
            <person name="Banfield J.F."/>
        </authorList>
    </citation>
    <scope>NUCLEOTIDE SEQUENCE [LARGE SCALE GENOMIC DNA]</scope>
    <source>
        <strain evidence="11">S2_003_000_R2_14</strain>
    </source>
</reference>
<feature type="region of interest" description="Disordered" evidence="7">
    <location>
        <begin position="452"/>
        <end position="597"/>
    </location>
</feature>
<feature type="domain" description="DEAD-box RNA helicase Q" evidence="10">
    <location>
        <begin position="23"/>
        <end position="51"/>
    </location>
</feature>
<feature type="compositionally biased region" description="Basic and acidic residues" evidence="7">
    <location>
        <begin position="575"/>
        <end position="596"/>
    </location>
</feature>
<dbReference type="Gene3D" id="3.40.50.300">
    <property type="entry name" value="P-loop containing nucleotide triphosphate hydrolases"/>
    <property type="match status" value="2"/>
</dbReference>
<dbReference type="SMART" id="SM00487">
    <property type="entry name" value="DEXDc"/>
    <property type="match status" value="1"/>
</dbReference>
<sequence>MNETQHELPTGTADRPQEYRAEVSFDDLGLSPELRRAIGERGYTHPTPVQARAYPAARAGKDLIVRSKTGTGKTAAFGMPIIDQIPVGARGVRALIMCPTRELAIQVAQELEILSQYRDIALVCIYGGASMSQQEDALRKGAAIVVGTPGRIHDHIRRGNMKLEQCVHAVLDEADEMLNQGFYEEVTRILDFLPKQKQVLLFSATVPDDIQRLISRYTTNAETLLLSGDVYTVEHIRHVRYELSDAYPKPRNLLYVLEMENPENAIVFCNTRDDTELVTAVLNRNGFDAELLNGDLAQKERERVMARVKKGELAFMVATDIAARGIDISDLGHVINYSLPEDPAVYLHRVGRTGRIGKKGTALNLTSGRELATLTALEKKYNVKFERKPMPTAEEAATMWTERHVRDLKEAAAGSIYEGFLGLAGDLKKRGDADELIAFMLRYFFTHRRMDKAQAEPSTEPQDAQPARESKPKADRGGRREREGGGRREKSPREERPRRERSHEEKPVDRSEAVTDPNKTPVGGVQAVAPAAAKPASAPRKKLSDRELFELMQAGKPLPPIDDPTDSSGGDEPYEERRPRRDRGERSERRPRRESVPVEAGHVRVWTNLSRSEAADEAALKAAVAALGLPADKVAKVDVRDTYSYLHVAEADVGEFDGKTGKHGEKDVKLEKERDRNAAPERRERPPRREAVATDAGHVRVWTNLSKSDAADEAAAKAALASLGLPADKIAKVDVRDTYSYLHVAEADVGAFDGKEGKHGDKSVRFEKERPRDGAAPARRTSKVAAPGNARLWINVSKDEAATEEALKALVGAAGAPVEKIATVDLRGTYSYLHVAEGDIAEFEAALQGKPHGDKTFKVERSRR</sequence>
<dbReference type="PROSITE" id="PS51194">
    <property type="entry name" value="HELICASE_CTER"/>
    <property type="match status" value="1"/>
</dbReference>
<dbReference type="CDD" id="cd12252">
    <property type="entry name" value="RRM_DbpA"/>
    <property type="match status" value="1"/>
</dbReference>
<evidence type="ECO:0000256" key="3">
    <source>
        <dbReference type="ARBA" id="ARBA00022806"/>
    </source>
</evidence>
<gene>
    <name evidence="11" type="ORF">DI536_23100</name>
</gene>
<evidence type="ECO:0000256" key="4">
    <source>
        <dbReference type="ARBA" id="ARBA00022840"/>
    </source>
</evidence>
<dbReference type="GO" id="GO:0005829">
    <property type="term" value="C:cytosol"/>
    <property type="evidence" value="ECO:0007669"/>
    <property type="project" value="TreeGrafter"/>
</dbReference>
<dbReference type="Pfam" id="PF00270">
    <property type="entry name" value="DEAD"/>
    <property type="match status" value="1"/>
</dbReference>
<dbReference type="InterPro" id="IPR014014">
    <property type="entry name" value="RNA_helicase_DEAD_Q_motif"/>
</dbReference>
<evidence type="ECO:0000313" key="11">
    <source>
        <dbReference type="EMBL" id="PZR09123.1"/>
    </source>
</evidence>
<dbReference type="InterPro" id="IPR001650">
    <property type="entry name" value="Helicase_C-like"/>
</dbReference>
<keyword evidence="4" id="KW-0067">ATP-binding</keyword>
<comment type="caution">
    <text evidence="11">The sequence shown here is derived from an EMBL/GenBank/DDBJ whole genome shotgun (WGS) entry which is preliminary data.</text>
</comment>
<dbReference type="PROSITE" id="PS00039">
    <property type="entry name" value="DEAD_ATP_HELICASE"/>
    <property type="match status" value="1"/>
</dbReference>
<dbReference type="SUPFAM" id="SSF52540">
    <property type="entry name" value="P-loop containing nucleoside triphosphate hydrolases"/>
    <property type="match status" value="1"/>
</dbReference>